<feature type="compositionally biased region" description="Polar residues" evidence="1">
    <location>
        <begin position="422"/>
        <end position="433"/>
    </location>
</feature>
<name>A0A6A5VIZ5_9PLEO</name>
<reference evidence="2" key="1">
    <citation type="journal article" date="2020" name="Stud. Mycol.">
        <title>101 Dothideomycetes genomes: a test case for predicting lifestyles and emergence of pathogens.</title>
        <authorList>
            <person name="Haridas S."/>
            <person name="Albert R."/>
            <person name="Binder M."/>
            <person name="Bloem J."/>
            <person name="Labutti K."/>
            <person name="Salamov A."/>
            <person name="Andreopoulos B."/>
            <person name="Baker S."/>
            <person name="Barry K."/>
            <person name="Bills G."/>
            <person name="Bluhm B."/>
            <person name="Cannon C."/>
            <person name="Castanera R."/>
            <person name="Culley D."/>
            <person name="Daum C."/>
            <person name="Ezra D."/>
            <person name="Gonzalez J."/>
            <person name="Henrissat B."/>
            <person name="Kuo A."/>
            <person name="Liang C."/>
            <person name="Lipzen A."/>
            <person name="Lutzoni F."/>
            <person name="Magnuson J."/>
            <person name="Mondo S."/>
            <person name="Nolan M."/>
            <person name="Ohm R."/>
            <person name="Pangilinan J."/>
            <person name="Park H.-J."/>
            <person name="Ramirez L."/>
            <person name="Alfaro M."/>
            <person name="Sun H."/>
            <person name="Tritt A."/>
            <person name="Yoshinaga Y."/>
            <person name="Zwiers L.-H."/>
            <person name="Turgeon B."/>
            <person name="Goodwin S."/>
            <person name="Spatafora J."/>
            <person name="Crous P."/>
            <person name="Grigoriev I."/>
        </authorList>
    </citation>
    <scope>NUCLEOTIDE SEQUENCE</scope>
    <source>
        <strain evidence="2">CBS 107.79</strain>
    </source>
</reference>
<keyword evidence="3" id="KW-1185">Reference proteome</keyword>
<accession>A0A6A5VIZ5</accession>
<evidence type="ECO:0000313" key="2">
    <source>
        <dbReference type="EMBL" id="KAF1977194.1"/>
    </source>
</evidence>
<feature type="region of interest" description="Disordered" evidence="1">
    <location>
        <begin position="422"/>
        <end position="452"/>
    </location>
</feature>
<evidence type="ECO:0000313" key="3">
    <source>
        <dbReference type="Proteomes" id="UP000800036"/>
    </source>
</evidence>
<feature type="region of interest" description="Disordered" evidence="1">
    <location>
        <begin position="1"/>
        <end position="37"/>
    </location>
</feature>
<feature type="region of interest" description="Disordered" evidence="1">
    <location>
        <begin position="145"/>
        <end position="170"/>
    </location>
</feature>
<feature type="region of interest" description="Disordered" evidence="1">
    <location>
        <begin position="199"/>
        <end position="289"/>
    </location>
</feature>
<proteinExistence type="predicted"/>
<protein>
    <submittedName>
        <fullName evidence="2">Uncharacterized protein</fullName>
    </submittedName>
</protein>
<feature type="compositionally biased region" description="Basic and acidic residues" evidence="1">
    <location>
        <begin position="15"/>
        <end position="37"/>
    </location>
</feature>
<feature type="compositionally biased region" description="Low complexity" evidence="1">
    <location>
        <begin position="245"/>
        <end position="259"/>
    </location>
</feature>
<feature type="compositionally biased region" description="Polar residues" evidence="1">
    <location>
        <begin position="266"/>
        <end position="289"/>
    </location>
</feature>
<feature type="compositionally biased region" description="Polar residues" evidence="1">
    <location>
        <begin position="145"/>
        <end position="168"/>
    </location>
</feature>
<organism evidence="2 3">
    <name type="scientific">Bimuria novae-zelandiae CBS 107.79</name>
    <dbReference type="NCBI Taxonomy" id="1447943"/>
    <lineage>
        <taxon>Eukaryota</taxon>
        <taxon>Fungi</taxon>
        <taxon>Dikarya</taxon>
        <taxon>Ascomycota</taxon>
        <taxon>Pezizomycotina</taxon>
        <taxon>Dothideomycetes</taxon>
        <taxon>Pleosporomycetidae</taxon>
        <taxon>Pleosporales</taxon>
        <taxon>Massarineae</taxon>
        <taxon>Didymosphaeriaceae</taxon>
        <taxon>Bimuria</taxon>
    </lineage>
</organism>
<evidence type="ECO:0000256" key="1">
    <source>
        <dbReference type="SAM" id="MobiDB-lite"/>
    </source>
</evidence>
<dbReference type="Proteomes" id="UP000800036">
    <property type="component" value="Unassembled WGS sequence"/>
</dbReference>
<feature type="compositionally biased region" description="Polar residues" evidence="1">
    <location>
        <begin position="230"/>
        <end position="244"/>
    </location>
</feature>
<dbReference type="AlphaFoldDB" id="A0A6A5VIZ5"/>
<dbReference type="OrthoDB" id="5397087at2759"/>
<sequence>MPADRRAAFPAVKPVKTERTHEENQERDRSLEARIESARRASEIHKKRTGRALRVTEQDVVNEEMYEEEDDDLPTQYQRLNAHLQTSSWLFNRKLQDYIATQQGVRNMFLNQQFPGHQMQPFGQFQPSTGQVPMLNGGMLPPQVFSPSAQDFTQHQQPYSPQGLQHPQQGYRRAPYTIPQRPQLHQRAASIATPQLMTDFAPVNQPGSTATTPRSEHSRRMSLPPHALDTATQQSHDGQTRPSLSRQSTAQTVQQQSASPPRAPTGTPSASSSGHVTPQQKSEHTSPTCFQFNGFPFSTPQVLNMNPLSMSLPPESQQFVGSALDPNDLRTAIFMSGSENLPQPFTGTYTYNPNLSPKASRTLTSGATQPGISQTLAPEQSIKLEAAADDANPTTPPSAVSDNYALQPLFTPTGFEYTSFFDQYQPSDGSRNGTDGLLNEPFEDNPFVNWDQ</sequence>
<gene>
    <name evidence="2" type="ORF">BU23DRAFT_453730</name>
</gene>
<dbReference type="EMBL" id="ML976664">
    <property type="protein sequence ID" value="KAF1977194.1"/>
    <property type="molecule type" value="Genomic_DNA"/>
</dbReference>